<dbReference type="CDD" id="cd12119">
    <property type="entry name" value="ttLC_FACS_AlkK_like"/>
    <property type="match status" value="1"/>
</dbReference>
<accession>A7ICY2</accession>
<dbReference type="GO" id="GO:0016874">
    <property type="term" value="F:ligase activity"/>
    <property type="evidence" value="ECO:0007669"/>
    <property type="project" value="UniProtKB-KW"/>
</dbReference>
<keyword evidence="3" id="KW-0276">Fatty acid metabolism</keyword>
<dbReference type="SUPFAM" id="SSF56801">
    <property type="entry name" value="Acetyl-CoA synthetase-like"/>
    <property type="match status" value="1"/>
</dbReference>
<dbReference type="HOGENOM" id="CLU_000022_59_5_5"/>
<comment type="similarity">
    <text evidence="1">Belongs to the ATP-dependent AMP-binding enzyme family.</text>
</comment>
<dbReference type="InterPro" id="IPR000873">
    <property type="entry name" value="AMP-dep_synth/lig_dom"/>
</dbReference>
<dbReference type="EMBL" id="CP000781">
    <property type="protein sequence ID" value="ABS65875.1"/>
    <property type="molecule type" value="Genomic_DNA"/>
</dbReference>
<dbReference type="Pfam" id="PF13193">
    <property type="entry name" value="AMP-binding_C"/>
    <property type="match status" value="1"/>
</dbReference>
<proteinExistence type="inferred from homology"/>
<dbReference type="InterPro" id="IPR025110">
    <property type="entry name" value="AMP-bd_C"/>
</dbReference>
<dbReference type="eggNOG" id="COG0318">
    <property type="taxonomic scope" value="Bacteria"/>
</dbReference>
<dbReference type="KEGG" id="xau:Xaut_0622"/>
<gene>
    <name evidence="7" type="ordered locus">Xaut_0622</name>
</gene>
<dbReference type="Proteomes" id="UP000002417">
    <property type="component" value="Chromosome"/>
</dbReference>
<dbReference type="PANTHER" id="PTHR43859:SF4">
    <property type="entry name" value="BUTANOATE--COA LIGASE AAE1-RELATED"/>
    <property type="match status" value="1"/>
</dbReference>
<keyword evidence="4" id="KW-0443">Lipid metabolism</keyword>
<evidence type="ECO:0000313" key="8">
    <source>
        <dbReference type="Proteomes" id="UP000002417"/>
    </source>
</evidence>
<evidence type="ECO:0000256" key="2">
    <source>
        <dbReference type="ARBA" id="ARBA00022598"/>
    </source>
</evidence>
<evidence type="ECO:0000256" key="3">
    <source>
        <dbReference type="ARBA" id="ARBA00022832"/>
    </source>
</evidence>
<evidence type="ECO:0000259" key="6">
    <source>
        <dbReference type="Pfam" id="PF13193"/>
    </source>
</evidence>
<dbReference type="PROSITE" id="PS00455">
    <property type="entry name" value="AMP_BINDING"/>
    <property type="match status" value="1"/>
</dbReference>
<dbReference type="Gene3D" id="3.40.50.12780">
    <property type="entry name" value="N-terminal domain of ligase-like"/>
    <property type="match status" value="1"/>
</dbReference>
<feature type="domain" description="AMP-binding enzyme C-terminal" evidence="6">
    <location>
        <begin position="451"/>
        <end position="525"/>
    </location>
</feature>
<dbReference type="PANTHER" id="PTHR43859">
    <property type="entry name" value="ACYL-ACTIVATING ENZYME"/>
    <property type="match status" value="1"/>
</dbReference>
<dbReference type="InterPro" id="IPR020845">
    <property type="entry name" value="AMP-binding_CS"/>
</dbReference>
<dbReference type="InterPro" id="IPR042099">
    <property type="entry name" value="ANL_N_sf"/>
</dbReference>
<evidence type="ECO:0000313" key="7">
    <source>
        <dbReference type="EMBL" id="ABS65875.1"/>
    </source>
</evidence>
<keyword evidence="8" id="KW-1185">Reference proteome</keyword>
<dbReference type="InterPro" id="IPR045851">
    <property type="entry name" value="AMP-bd_C_sf"/>
</dbReference>
<dbReference type="OrthoDB" id="9803968at2"/>
<dbReference type="PhylomeDB" id="A7ICY2"/>
<protein>
    <submittedName>
        <fullName evidence="7">AMP-dependent synthetase and ligase</fullName>
    </submittedName>
</protein>
<sequence length="550" mass="59565">MLGTMMDVPLLLSSILRHAEAYHSDSEVVSATVEGGLHRYTYGEMSKRSRKLANALARLGLKTGDRVGTLAWNGYCHLELYYGVSGSGFVCHTINPRLFREQIAYIIAHAEDSVLFFDLTFLPIVEELADQLKGLKALVAMTDEAHMPASQVLPGLQCYETLIAGEPDTFDWPAFSENTASGLCYTSGTTGDPKGVLYSHRSCVLHAMAIAMPDALGLSASDVVCPIVPMFHVNAWGLPFAAPMVGAKLVLPGAHLDGASLHALFEGEGVSFTAGVPTVWLGLLDWMDTHARSFSALKRVVIGGSAIPPIMISRFHNMGVEVRQAWGMTETSPVGLSAALKPKHRTLPPEERLALECKQGRPLFGMEFRVAGSGGSEVAHDGRSFGSMLVRGPWVAQAYFNTPTSAAHADYPGWFDTGDVVTMDQEGFIQIVDRTKDVVKSGGEWISSIDLENIAQAHPAIQEAAIVARPDARWGERPVLVAVLKPGATFSRADMRAHYEGKISKWCMPDDVLIVPELPHTATGKLSKKAIREIILDEIKHRSPDLGIGS</sequence>
<evidence type="ECO:0000259" key="5">
    <source>
        <dbReference type="Pfam" id="PF00501"/>
    </source>
</evidence>
<keyword evidence="2 7" id="KW-0436">Ligase</keyword>
<name>A7ICY2_XANP2</name>
<dbReference type="AlphaFoldDB" id="A7ICY2"/>
<dbReference type="Pfam" id="PF00501">
    <property type="entry name" value="AMP-binding"/>
    <property type="match status" value="1"/>
</dbReference>
<dbReference type="GO" id="GO:0006631">
    <property type="term" value="P:fatty acid metabolic process"/>
    <property type="evidence" value="ECO:0007669"/>
    <property type="project" value="UniProtKB-KW"/>
</dbReference>
<dbReference type="STRING" id="78245.Xaut_0622"/>
<evidence type="ECO:0000256" key="1">
    <source>
        <dbReference type="ARBA" id="ARBA00006432"/>
    </source>
</evidence>
<dbReference type="NCBIfam" id="NF004837">
    <property type="entry name" value="PRK06187.1"/>
    <property type="match status" value="1"/>
</dbReference>
<feature type="domain" description="AMP-dependent synthetase/ligase" evidence="5">
    <location>
        <begin position="19"/>
        <end position="400"/>
    </location>
</feature>
<organism evidence="7 8">
    <name type="scientific">Xanthobacter autotrophicus (strain ATCC BAA-1158 / Py2)</name>
    <dbReference type="NCBI Taxonomy" id="78245"/>
    <lineage>
        <taxon>Bacteria</taxon>
        <taxon>Pseudomonadati</taxon>
        <taxon>Pseudomonadota</taxon>
        <taxon>Alphaproteobacteria</taxon>
        <taxon>Hyphomicrobiales</taxon>
        <taxon>Xanthobacteraceae</taxon>
        <taxon>Xanthobacter</taxon>
    </lineage>
</organism>
<evidence type="ECO:0000256" key="4">
    <source>
        <dbReference type="ARBA" id="ARBA00023098"/>
    </source>
</evidence>
<dbReference type="Gene3D" id="3.30.300.30">
    <property type="match status" value="1"/>
</dbReference>
<reference evidence="7 8" key="1">
    <citation type="submission" date="2007-07" db="EMBL/GenBank/DDBJ databases">
        <title>Complete sequence of chromosome of Xanthobacter autotrophicus Py2.</title>
        <authorList>
            <consortium name="US DOE Joint Genome Institute"/>
            <person name="Copeland A."/>
            <person name="Lucas S."/>
            <person name="Lapidus A."/>
            <person name="Barry K."/>
            <person name="Glavina del Rio T."/>
            <person name="Hammon N."/>
            <person name="Israni S."/>
            <person name="Dalin E."/>
            <person name="Tice H."/>
            <person name="Pitluck S."/>
            <person name="Sims D."/>
            <person name="Brettin T."/>
            <person name="Bruce D."/>
            <person name="Detter J.C."/>
            <person name="Han C."/>
            <person name="Tapia R."/>
            <person name="Brainard J."/>
            <person name="Schmutz J."/>
            <person name="Larimer F."/>
            <person name="Land M."/>
            <person name="Hauser L."/>
            <person name="Kyrpides N."/>
            <person name="Kim E."/>
            <person name="Ensigns S.A."/>
            <person name="Richardson P."/>
        </authorList>
    </citation>
    <scope>NUCLEOTIDE SEQUENCE [LARGE SCALE GENOMIC DNA]</scope>
    <source>
        <strain evidence="8">ATCC BAA-1158 / Py2</strain>
    </source>
</reference>